<dbReference type="RefSeq" id="YP_002854699.1">
    <property type="nucleotide sequence ID" value="NC_012639.1"/>
</dbReference>
<proteinExistence type="predicted"/>
<protein>
    <submittedName>
        <fullName evidence="1">p12</fullName>
    </submittedName>
</protein>
<dbReference type="EMBL" id="FJ227128">
    <property type="protein sequence ID" value="ACO53539.1"/>
    <property type="molecule type" value="Genomic_DNA"/>
</dbReference>
<evidence type="ECO:0000313" key="1">
    <source>
        <dbReference type="EMBL" id="ACO53539.1"/>
    </source>
</evidence>
<evidence type="ECO:0000313" key="2">
    <source>
        <dbReference type="Proteomes" id="UP000203846"/>
    </source>
</evidence>
<sequence length="123" mass="13990">MSSDDLNDFIDTIDPIIKKPTKKIKRNARFDPIVDRRDGGGMYASPVDLINVLSESDDNRTVSIVLKDESKHKMESFKMLSGKSAVAKEILKDIQENRDALPMNTLRATNVLRFLSNLYDNQF</sequence>
<accession>C3TWZ7</accession>
<dbReference type="Proteomes" id="UP000203846">
    <property type="component" value="Segment"/>
</dbReference>
<name>C3TWZ7_9ABAC</name>
<dbReference type="GeneID" id="7804644"/>
<reference evidence="1 2" key="1">
    <citation type="journal article" date="2009" name="Virus Genes">
        <title>Morphology and genome of Euproctis pseudoconspersa nucleopolyhedrovirus.</title>
        <authorList>
            <person name="Tang X.D."/>
            <person name="Xiao Q."/>
            <person name="Ma X.C."/>
            <person name="Zhu Z.R."/>
            <person name="Zhang C.X."/>
        </authorList>
    </citation>
    <scope>NUCLEOTIDE SEQUENCE [LARGE SCALE GENOMIC DNA]</scope>
    <source>
        <strain evidence="1 2">Hangzhou</strain>
    </source>
</reference>
<keyword evidence="2" id="KW-1185">Reference proteome</keyword>
<dbReference type="InterPro" id="IPR009477">
    <property type="entry name" value="Baculo_Ac102"/>
</dbReference>
<organism evidence="1 2">
    <name type="scientific">Euproctis pseudoconspersa nucleopolyhedrovirus</name>
    <dbReference type="NCBI Taxonomy" id="307467"/>
    <lineage>
        <taxon>Viruses</taxon>
        <taxon>Viruses incertae sedis</taxon>
        <taxon>Naldaviricetes</taxon>
        <taxon>Lefavirales</taxon>
        <taxon>Baculoviridae</taxon>
        <taxon>Alphabaculovirus</taxon>
        <taxon>Alphabaculovirus eupseudoconspersae</taxon>
    </lineage>
</organism>
<dbReference type="OrthoDB" id="26266at10239"/>
<dbReference type="Pfam" id="PF06497">
    <property type="entry name" value="Baculo_Ac102"/>
    <property type="match status" value="1"/>
</dbReference>
<dbReference type="KEGG" id="vg:7804644"/>